<dbReference type="PANTHER" id="PTHR24422">
    <property type="entry name" value="CHEMOTAXIS PROTEIN METHYLTRANSFERASE"/>
    <property type="match status" value="1"/>
</dbReference>
<evidence type="ECO:0000313" key="10">
    <source>
        <dbReference type="Proteomes" id="UP000500826"/>
    </source>
</evidence>
<accession>A0ABX6P2D5</accession>
<dbReference type="InterPro" id="IPR022641">
    <property type="entry name" value="CheR_N"/>
</dbReference>
<dbReference type="Gene3D" id="3.40.50.180">
    <property type="entry name" value="Methylesterase CheB, C-terminal domain"/>
    <property type="match status" value="1"/>
</dbReference>
<dbReference type="InterPro" id="IPR050903">
    <property type="entry name" value="Bact_Chemotaxis_MeTrfase"/>
</dbReference>
<protein>
    <recommendedName>
        <fullName evidence="2">protein-glutamate O-methyltransferase</fullName>
        <ecNumber evidence="2">2.1.1.80</ecNumber>
    </recommendedName>
</protein>
<dbReference type="InterPro" id="IPR029063">
    <property type="entry name" value="SAM-dependent_MTases_sf"/>
</dbReference>
<evidence type="ECO:0000259" key="7">
    <source>
        <dbReference type="PROSITE" id="PS50122"/>
    </source>
</evidence>
<dbReference type="Proteomes" id="UP000500826">
    <property type="component" value="Chromosome"/>
</dbReference>
<dbReference type="PANTHER" id="PTHR24422:SF27">
    <property type="entry name" value="PROTEIN-GLUTAMATE O-METHYLTRANSFERASE"/>
    <property type="match status" value="1"/>
</dbReference>
<comment type="caution">
    <text evidence="6">Lacks conserved residue(s) required for the propagation of feature annotation.</text>
</comment>
<dbReference type="PRINTS" id="PR00996">
    <property type="entry name" value="CHERMTFRASE"/>
</dbReference>
<dbReference type="SUPFAM" id="SSF52738">
    <property type="entry name" value="Methylesterase CheB, C-terminal domain"/>
    <property type="match status" value="1"/>
</dbReference>
<dbReference type="Pfam" id="PF03705">
    <property type="entry name" value="CheR_N"/>
    <property type="match status" value="1"/>
</dbReference>
<evidence type="ECO:0000256" key="6">
    <source>
        <dbReference type="PROSITE-ProRule" id="PRU00050"/>
    </source>
</evidence>
<dbReference type="SUPFAM" id="SSF47757">
    <property type="entry name" value="Chemotaxis receptor methyltransferase CheR, N-terminal domain"/>
    <property type="match status" value="1"/>
</dbReference>
<dbReference type="EMBL" id="CP053418">
    <property type="protein sequence ID" value="QJW84220.1"/>
    <property type="molecule type" value="Genomic_DNA"/>
</dbReference>
<name>A0ABX6P2D5_9BURK</name>
<dbReference type="Pfam" id="PF01739">
    <property type="entry name" value="CheR"/>
    <property type="match status" value="1"/>
</dbReference>
<keyword evidence="3" id="KW-0489">Methyltransferase</keyword>
<comment type="catalytic activity">
    <reaction evidence="1">
        <text>L-glutamyl-[protein] + S-adenosyl-L-methionine = [protein]-L-glutamate 5-O-methyl ester + S-adenosyl-L-homocysteine</text>
        <dbReference type="Rhea" id="RHEA:24452"/>
        <dbReference type="Rhea" id="RHEA-COMP:10208"/>
        <dbReference type="Rhea" id="RHEA-COMP:10311"/>
        <dbReference type="ChEBI" id="CHEBI:29973"/>
        <dbReference type="ChEBI" id="CHEBI:57856"/>
        <dbReference type="ChEBI" id="CHEBI:59789"/>
        <dbReference type="ChEBI" id="CHEBI:82795"/>
        <dbReference type="EC" id="2.1.1.80"/>
    </reaction>
</comment>
<dbReference type="Pfam" id="PF01339">
    <property type="entry name" value="CheB_methylest"/>
    <property type="match status" value="1"/>
</dbReference>
<dbReference type="Gene3D" id="3.40.50.150">
    <property type="entry name" value="Vaccinia Virus protein VP39"/>
    <property type="match status" value="1"/>
</dbReference>
<dbReference type="InterPro" id="IPR000780">
    <property type="entry name" value="CheR_MeTrfase"/>
</dbReference>
<dbReference type="InterPro" id="IPR036804">
    <property type="entry name" value="CheR_N_sf"/>
</dbReference>
<dbReference type="InterPro" id="IPR000673">
    <property type="entry name" value="Sig_transdc_resp-reg_Me-estase"/>
</dbReference>
<evidence type="ECO:0000259" key="8">
    <source>
        <dbReference type="PROSITE" id="PS50123"/>
    </source>
</evidence>
<dbReference type="Gene3D" id="1.10.155.10">
    <property type="entry name" value="Chemotaxis receptor methyltransferase CheR, N-terminal domain"/>
    <property type="match status" value="1"/>
</dbReference>
<gene>
    <name evidence="9" type="ORF">HK414_11365</name>
</gene>
<feature type="domain" description="CheB-type methylesterase" evidence="7">
    <location>
        <begin position="1"/>
        <end position="86"/>
    </location>
</feature>
<evidence type="ECO:0000256" key="5">
    <source>
        <dbReference type="ARBA" id="ARBA00022691"/>
    </source>
</evidence>
<dbReference type="EC" id="2.1.1.80" evidence="2"/>
<keyword evidence="10" id="KW-1185">Reference proteome</keyword>
<evidence type="ECO:0000256" key="4">
    <source>
        <dbReference type="ARBA" id="ARBA00022679"/>
    </source>
</evidence>
<dbReference type="InterPro" id="IPR035909">
    <property type="entry name" value="CheB_C"/>
</dbReference>
<feature type="domain" description="CheR-type methyltransferase" evidence="8">
    <location>
        <begin position="107"/>
        <end position="226"/>
    </location>
</feature>
<dbReference type="PROSITE" id="PS50122">
    <property type="entry name" value="CHEB"/>
    <property type="match status" value="1"/>
</dbReference>
<evidence type="ECO:0000256" key="3">
    <source>
        <dbReference type="ARBA" id="ARBA00022603"/>
    </source>
</evidence>
<evidence type="ECO:0000256" key="1">
    <source>
        <dbReference type="ARBA" id="ARBA00001541"/>
    </source>
</evidence>
<dbReference type="SMART" id="SM00138">
    <property type="entry name" value="MeTrc"/>
    <property type="match status" value="1"/>
</dbReference>
<dbReference type="InterPro" id="IPR022642">
    <property type="entry name" value="CheR_C"/>
</dbReference>
<dbReference type="PROSITE" id="PS50123">
    <property type="entry name" value="CHER"/>
    <property type="match status" value="1"/>
</dbReference>
<evidence type="ECO:0000313" key="9">
    <source>
        <dbReference type="EMBL" id="QJW84220.1"/>
    </source>
</evidence>
<keyword evidence="5" id="KW-0949">S-adenosyl-L-methionine</keyword>
<evidence type="ECO:0000256" key="2">
    <source>
        <dbReference type="ARBA" id="ARBA00012534"/>
    </source>
</evidence>
<dbReference type="SUPFAM" id="SSF53335">
    <property type="entry name" value="S-adenosyl-L-methionine-dependent methyltransferases"/>
    <property type="match status" value="1"/>
</dbReference>
<proteinExistence type="predicted"/>
<keyword evidence="4" id="KW-0808">Transferase</keyword>
<reference evidence="9 10" key="1">
    <citation type="submission" date="2020-05" db="EMBL/GenBank/DDBJ databases">
        <title>Ramlibacter rhizophilus sp. nov., isolated from rhizosphere soil of national flower Mugunghwa from South Korea.</title>
        <authorList>
            <person name="Zheng-Fei Y."/>
            <person name="Huan T."/>
        </authorList>
    </citation>
    <scope>NUCLEOTIDE SEQUENCE [LARGE SCALE GENOMIC DNA]</scope>
    <source>
        <strain evidence="9 10">H242</strain>
    </source>
</reference>
<organism evidence="9 10">
    <name type="scientific">Ramlibacter terrae</name>
    <dbReference type="NCBI Taxonomy" id="2732511"/>
    <lineage>
        <taxon>Bacteria</taxon>
        <taxon>Pseudomonadati</taxon>
        <taxon>Pseudomonadota</taxon>
        <taxon>Betaproteobacteria</taxon>
        <taxon>Burkholderiales</taxon>
        <taxon>Comamonadaceae</taxon>
        <taxon>Ramlibacter</taxon>
    </lineage>
</organism>
<sequence>MVDIFFRTLADSHGAHAAAVVLSGMDGDGSIGIKRIKERGGLTVAQDPDEAMHGSMPRSAIGTGMVDWVLPVQEMPARLLSYFRLEGTVSLPVEEPAPENRHAGDDEDRLRDVLSFLRSRTSRDFSQYKRATVLRRIARRMQVNGVDNLTGYLNVLRTRPGECMALLQDLLISVTNFFRDADCWSALQQHLPALFEGKGPNDTVRVWAIACATGEEAYSPAMLLSEYARDLEAPPLIRCSRPISTSRPCRPRAKGCTPRRSWPT</sequence>